<feature type="chain" id="PRO_5013252134" evidence="1">
    <location>
        <begin position="22"/>
        <end position="310"/>
    </location>
</feature>
<organism evidence="3 4">
    <name type="scientific">Croceivirga radicis</name>
    <dbReference type="NCBI Taxonomy" id="1929488"/>
    <lineage>
        <taxon>Bacteria</taxon>
        <taxon>Pseudomonadati</taxon>
        <taxon>Bacteroidota</taxon>
        <taxon>Flavobacteriia</taxon>
        <taxon>Flavobacteriales</taxon>
        <taxon>Flavobacteriaceae</taxon>
        <taxon>Croceivirga</taxon>
    </lineage>
</organism>
<evidence type="ECO:0000313" key="3">
    <source>
        <dbReference type="EMBL" id="OQD41724.1"/>
    </source>
</evidence>
<evidence type="ECO:0000256" key="1">
    <source>
        <dbReference type="SAM" id="SignalP"/>
    </source>
</evidence>
<dbReference type="Gene3D" id="2.60.120.200">
    <property type="match status" value="1"/>
</dbReference>
<proteinExistence type="predicted"/>
<feature type="domain" description="Alginate lyase 2" evidence="2">
    <location>
        <begin position="61"/>
        <end position="310"/>
    </location>
</feature>
<protein>
    <submittedName>
        <fullName evidence="3">Polysaccharide lyase family 7 protein</fullName>
    </submittedName>
</protein>
<comment type="caution">
    <text evidence="3">The sequence shown here is derived from an EMBL/GenBank/DDBJ whole genome shotgun (WGS) entry which is preliminary data.</text>
</comment>
<keyword evidence="1" id="KW-0732">Signal</keyword>
<evidence type="ECO:0000259" key="2">
    <source>
        <dbReference type="Pfam" id="PF08787"/>
    </source>
</evidence>
<accession>A0A1V6LNE7</accession>
<dbReference type="AlphaFoldDB" id="A0A1V6LNE7"/>
<dbReference type="RefSeq" id="WP_080319775.1">
    <property type="nucleotide sequence ID" value="NZ_MTBC01000011.1"/>
</dbReference>
<dbReference type="SUPFAM" id="SSF49899">
    <property type="entry name" value="Concanavalin A-like lectins/glucanases"/>
    <property type="match status" value="1"/>
</dbReference>
<dbReference type="PROSITE" id="PS51257">
    <property type="entry name" value="PROKAR_LIPOPROTEIN"/>
    <property type="match status" value="1"/>
</dbReference>
<gene>
    <name evidence="3" type="ORF">BUL40_14080</name>
</gene>
<dbReference type="OrthoDB" id="1408636at2"/>
<reference evidence="3 4" key="1">
    <citation type="submission" date="2016-12" db="EMBL/GenBank/DDBJ databases">
        <authorList>
            <person name="Song W.-J."/>
            <person name="Kurnit D.M."/>
        </authorList>
    </citation>
    <scope>NUCLEOTIDE SEQUENCE [LARGE SCALE GENOMIC DNA]</scope>
    <source>
        <strain evidence="3 4">HSG9</strain>
    </source>
</reference>
<dbReference type="Pfam" id="PF08787">
    <property type="entry name" value="Alginate_lyase2"/>
    <property type="match status" value="1"/>
</dbReference>
<dbReference type="GO" id="GO:0004553">
    <property type="term" value="F:hydrolase activity, hydrolyzing O-glycosyl compounds"/>
    <property type="evidence" value="ECO:0007669"/>
    <property type="project" value="UniProtKB-ARBA"/>
</dbReference>
<dbReference type="InterPro" id="IPR013320">
    <property type="entry name" value="ConA-like_dom_sf"/>
</dbReference>
<dbReference type="GO" id="GO:0016829">
    <property type="term" value="F:lyase activity"/>
    <property type="evidence" value="ECO:0007669"/>
    <property type="project" value="UniProtKB-KW"/>
</dbReference>
<dbReference type="Proteomes" id="UP000191680">
    <property type="component" value="Unassembled WGS sequence"/>
</dbReference>
<evidence type="ECO:0000313" key="4">
    <source>
        <dbReference type="Proteomes" id="UP000191680"/>
    </source>
</evidence>
<dbReference type="EMBL" id="MTBC01000011">
    <property type="protein sequence ID" value="OQD41724.1"/>
    <property type="molecule type" value="Genomic_DNA"/>
</dbReference>
<dbReference type="InterPro" id="IPR014895">
    <property type="entry name" value="Alginate_lyase_2"/>
</dbReference>
<keyword evidence="4" id="KW-1185">Reference proteome</keyword>
<sequence length="310" mass="35084">MKWFITFRVISIQLFIAFLLASSCGKETTSRQEEVVTTDDGLAVGNPEPTAEEATYKLPNIDLNNWKVTLPVAKENGKPLEVTPPEILDYAIDERLLPFMYNDSTDGALVFYTFPGASTANSSYSRTELREQMEPGSNTTNWTFAEGGEMEGTLAVPEISEDANGKPYRTIVMQIHGRLTNEQRDLIGEDDNNAPPVLKIYWANEKIRVHTKILKDTTASDKAILSTTAWKDSVREFSEVVGKEKFSLKIKASEARLEVSLNNSETFVYQDVHMRRWGIFENYFKAGNYFTSKEENTSATVKYYALEVRH</sequence>
<keyword evidence="3" id="KW-0456">Lyase</keyword>
<name>A0A1V6LNE7_9FLAO</name>
<feature type="signal peptide" evidence="1">
    <location>
        <begin position="1"/>
        <end position="21"/>
    </location>
</feature>
<dbReference type="GO" id="GO:0005975">
    <property type="term" value="P:carbohydrate metabolic process"/>
    <property type="evidence" value="ECO:0007669"/>
    <property type="project" value="UniProtKB-ARBA"/>
</dbReference>